<feature type="region of interest" description="Disordered" evidence="1">
    <location>
        <begin position="480"/>
        <end position="505"/>
    </location>
</feature>
<sequence>MATALNTNTTYLQILERAKQEFQKQNSHIPEHQRHQLWLQVASGLSNNGVTTSSPDALARQVPRSMSCYDTSKIDLNSMDRTLSAPATAPVPNDHDGDFFRRSLSNMSSWQHPIEDQASSYILHSAASSRKPTPLQTINEVSMFSSSGMVEYDPEEYINTLNSEPLGSYPFNFPQHHDSNYLNIPLTQDSQWSPSLDGSISPSTPPTALMTPGTTISSSTMSRDGSINPLIYDDNNAMFRVQSDSSSIFPPLLNDEDGSRISYSLDVDRKPIGACADTSLFPLFTGPSSGVFPCPTSMEPSTSSLGSSSHDESYLAEDMRRSTSTSSESDSSQGSTSSTVSRQSRRDQEIKAQAERKIAPAPRADESSDETMSASSNVQMKRVTSEDGSSRDVAPITKAPYTRPHHPKIMCQHCNARPEGFRGTHELDRHVQRAHAELRKGYICVEPPTHKKFLAGCKHCRNGKVYGAYYNAAAHLRRAHFHPRKRGRKGKGDERRGGIGGGDDPPMEYLKKDWIKEVEVNDKVKHVKQALVTERASVPVPAPAALPMPEKIKTDDTCINTNSHPQLLNSGNMTAPYPPQPTNDMLNMIAFNHCIDTSMFDNAADAPFSAISPNTVPHNTLSNYGNFNFAQSSTNDLNSWDFDAYRTQ</sequence>
<feature type="domain" description="DUF7896" evidence="2">
    <location>
        <begin position="439"/>
        <end position="518"/>
    </location>
</feature>
<dbReference type="EMBL" id="MU004288">
    <property type="protein sequence ID" value="KAF2662898.1"/>
    <property type="molecule type" value="Genomic_DNA"/>
</dbReference>
<feature type="region of interest" description="Disordered" evidence="1">
    <location>
        <begin position="295"/>
        <end position="404"/>
    </location>
</feature>
<organism evidence="3 4">
    <name type="scientific">Lophiostoma macrostomum CBS 122681</name>
    <dbReference type="NCBI Taxonomy" id="1314788"/>
    <lineage>
        <taxon>Eukaryota</taxon>
        <taxon>Fungi</taxon>
        <taxon>Dikarya</taxon>
        <taxon>Ascomycota</taxon>
        <taxon>Pezizomycotina</taxon>
        <taxon>Dothideomycetes</taxon>
        <taxon>Pleosporomycetidae</taxon>
        <taxon>Pleosporales</taxon>
        <taxon>Lophiostomataceae</taxon>
        <taxon>Lophiostoma</taxon>
    </lineage>
</organism>
<feature type="compositionally biased region" description="Basic residues" evidence="1">
    <location>
        <begin position="480"/>
        <end position="489"/>
    </location>
</feature>
<feature type="compositionally biased region" description="Basic and acidic residues" evidence="1">
    <location>
        <begin position="344"/>
        <end position="366"/>
    </location>
</feature>
<reference evidence="3" key="1">
    <citation type="journal article" date="2020" name="Stud. Mycol.">
        <title>101 Dothideomycetes genomes: a test case for predicting lifestyles and emergence of pathogens.</title>
        <authorList>
            <person name="Haridas S."/>
            <person name="Albert R."/>
            <person name="Binder M."/>
            <person name="Bloem J."/>
            <person name="Labutti K."/>
            <person name="Salamov A."/>
            <person name="Andreopoulos B."/>
            <person name="Baker S."/>
            <person name="Barry K."/>
            <person name="Bills G."/>
            <person name="Bluhm B."/>
            <person name="Cannon C."/>
            <person name="Castanera R."/>
            <person name="Culley D."/>
            <person name="Daum C."/>
            <person name="Ezra D."/>
            <person name="Gonzalez J."/>
            <person name="Henrissat B."/>
            <person name="Kuo A."/>
            <person name="Liang C."/>
            <person name="Lipzen A."/>
            <person name="Lutzoni F."/>
            <person name="Magnuson J."/>
            <person name="Mondo S."/>
            <person name="Nolan M."/>
            <person name="Ohm R."/>
            <person name="Pangilinan J."/>
            <person name="Park H.-J."/>
            <person name="Ramirez L."/>
            <person name="Alfaro M."/>
            <person name="Sun H."/>
            <person name="Tritt A."/>
            <person name="Yoshinaga Y."/>
            <person name="Zwiers L.-H."/>
            <person name="Turgeon B."/>
            <person name="Goodwin S."/>
            <person name="Spatafora J."/>
            <person name="Crous P."/>
            <person name="Grigoriev I."/>
        </authorList>
    </citation>
    <scope>NUCLEOTIDE SEQUENCE</scope>
    <source>
        <strain evidence="3">CBS 122681</strain>
    </source>
</reference>
<gene>
    <name evidence="3" type="ORF">K491DRAFT_616655</name>
</gene>
<feature type="region of interest" description="Disordered" evidence="1">
    <location>
        <begin position="192"/>
        <end position="222"/>
    </location>
</feature>
<protein>
    <recommendedName>
        <fullName evidence="2">DUF7896 domain-containing protein</fullName>
    </recommendedName>
</protein>
<feature type="compositionally biased region" description="Polar residues" evidence="1">
    <location>
        <begin position="298"/>
        <end position="308"/>
    </location>
</feature>
<feature type="compositionally biased region" description="Polar residues" evidence="1">
    <location>
        <begin position="192"/>
        <end position="202"/>
    </location>
</feature>
<feature type="compositionally biased region" description="Polar residues" evidence="1">
    <location>
        <begin position="370"/>
        <end position="379"/>
    </location>
</feature>
<evidence type="ECO:0000259" key="2">
    <source>
        <dbReference type="Pfam" id="PF25438"/>
    </source>
</evidence>
<dbReference type="Pfam" id="PF25438">
    <property type="entry name" value="DUF7896"/>
    <property type="match status" value="1"/>
</dbReference>
<evidence type="ECO:0000313" key="4">
    <source>
        <dbReference type="Proteomes" id="UP000799324"/>
    </source>
</evidence>
<feature type="compositionally biased region" description="Polar residues" evidence="1">
    <location>
        <begin position="212"/>
        <end position="222"/>
    </location>
</feature>
<feature type="compositionally biased region" description="Low complexity" evidence="1">
    <location>
        <begin position="322"/>
        <end position="342"/>
    </location>
</feature>
<dbReference type="OrthoDB" id="5377599at2759"/>
<dbReference type="AlphaFoldDB" id="A0A6A6TVM7"/>
<dbReference type="PANTHER" id="PTHR42031:SF1">
    <property type="entry name" value="KEY LIME PATHOGENICITY PROTEIN"/>
    <property type="match status" value="1"/>
</dbReference>
<feature type="compositionally biased region" description="Basic and acidic residues" evidence="1">
    <location>
        <begin position="309"/>
        <end position="321"/>
    </location>
</feature>
<proteinExistence type="predicted"/>
<dbReference type="Proteomes" id="UP000799324">
    <property type="component" value="Unassembled WGS sequence"/>
</dbReference>
<evidence type="ECO:0000313" key="3">
    <source>
        <dbReference type="EMBL" id="KAF2662898.1"/>
    </source>
</evidence>
<evidence type="ECO:0000256" key="1">
    <source>
        <dbReference type="SAM" id="MobiDB-lite"/>
    </source>
</evidence>
<keyword evidence="4" id="KW-1185">Reference proteome</keyword>
<name>A0A6A6TVM7_9PLEO</name>
<dbReference type="PANTHER" id="PTHR42031">
    <property type="entry name" value="KEY LIME PATHOGENICITY PROTEIN"/>
    <property type="match status" value="1"/>
</dbReference>
<dbReference type="InterPro" id="IPR057218">
    <property type="entry name" value="DUF7896"/>
</dbReference>
<accession>A0A6A6TVM7</accession>